<dbReference type="PROSITE" id="PS51819">
    <property type="entry name" value="VOC"/>
    <property type="match status" value="1"/>
</dbReference>
<comment type="caution">
    <text evidence="2">The sequence shown here is derived from an EMBL/GenBank/DDBJ whole genome shotgun (WGS) entry which is preliminary data.</text>
</comment>
<proteinExistence type="predicted"/>
<keyword evidence="3" id="KW-1185">Reference proteome</keyword>
<dbReference type="EMBL" id="JAQNDL010000001">
    <property type="protein sequence ID" value="MDC0717973.1"/>
    <property type="molecule type" value="Genomic_DNA"/>
</dbReference>
<dbReference type="Gene3D" id="3.30.720.120">
    <property type="match status" value="1"/>
</dbReference>
<reference evidence="2 3" key="1">
    <citation type="submission" date="2022-11" db="EMBL/GenBank/DDBJ databases">
        <title>Minimal conservation of predation-associated metabolite biosynthetic gene clusters underscores biosynthetic potential of Myxococcota including descriptions for ten novel species: Archangium lansinium sp. nov., Myxococcus landrumus sp. nov., Nannocystis bai.</title>
        <authorList>
            <person name="Ahearne A."/>
            <person name="Stevens C."/>
            <person name="Dowd S."/>
        </authorList>
    </citation>
    <scope>NUCLEOTIDE SEQUENCE [LARGE SCALE GENOMIC DNA]</scope>
    <source>
        <strain evidence="2 3">BB15-2</strain>
    </source>
</reference>
<sequence>MQIGLFGFVIAAQNPTTSAQWFVEHFGFAVGVDIGWYVNLQHPGHANVSLDFVQRDHDSWPVAARGKQVAGSLVAFLVEDVDAEHARLREAGLTIVLPPVSEPWGQRRFQIAAPDGLFVEVLQRVAPDPSWLAAHGLGPQ</sequence>
<name>A0ABT5DXT0_9BACT</name>
<evidence type="ECO:0000313" key="2">
    <source>
        <dbReference type="EMBL" id="MDC0717973.1"/>
    </source>
</evidence>
<dbReference type="Proteomes" id="UP001221686">
    <property type="component" value="Unassembled WGS sequence"/>
</dbReference>
<dbReference type="RefSeq" id="WP_272086453.1">
    <property type="nucleotide sequence ID" value="NZ_JAQNDL010000001.1"/>
</dbReference>
<accession>A0ABT5DXT0</accession>
<evidence type="ECO:0000259" key="1">
    <source>
        <dbReference type="PROSITE" id="PS51819"/>
    </source>
</evidence>
<organism evidence="2 3">
    <name type="scientific">Nannocystis bainbridge</name>
    <dbReference type="NCBI Taxonomy" id="2995303"/>
    <lineage>
        <taxon>Bacteria</taxon>
        <taxon>Pseudomonadati</taxon>
        <taxon>Myxococcota</taxon>
        <taxon>Polyangia</taxon>
        <taxon>Nannocystales</taxon>
        <taxon>Nannocystaceae</taxon>
        <taxon>Nannocystis</taxon>
    </lineage>
</organism>
<dbReference type="InterPro" id="IPR029068">
    <property type="entry name" value="Glyas_Bleomycin-R_OHBP_Dase"/>
</dbReference>
<feature type="domain" description="VOC" evidence="1">
    <location>
        <begin position="4"/>
        <end position="124"/>
    </location>
</feature>
<evidence type="ECO:0000313" key="3">
    <source>
        <dbReference type="Proteomes" id="UP001221686"/>
    </source>
</evidence>
<gene>
    <name evidence="2" type="ORF">POL25_13790</name>
</gene>
<dbReference type="Pfam" id="PF00903">
    <property type="entry name" value="Glyoxalase"/>
    <property type="match status" value="1"/>
</dbReference>
<protein>
    <submittedName>
        <fullName evidence="2">VOC family protein</fullName>
    </submittedName>
</protein>
<dbReference type="InterPro" id="IPR004360">
    <property type="entry name" value="Glyas_Fos-R_dOase_dom"/>
</dbReference>
<dbReference type="Gene3D" id="3.30.720.110">
    <property type="match status" value="1"/>
</dbReference>
<dbReference type="SUPFAM" id="SSF54593">
    <property type="entry name" value="Glyoxalase/Bleomycin resistance protein/Dihydroxybiphenyl dioxygenase"/>
    <property type="match status" value="1"/>
</dbReference>
<dbReference type="InterPro" id="IPR037523">
    <property type="entry name" value="VOC_core"/>
</dbReference>